<dbReference type="InterPro" id="IPR013083">
    <property type="entry name" value="Znf_RING/FYVE/PHD"/>
</dbReference>
<feature type="domain" description="RING-type" evidence="7">
    <location>
        <begin position="303"/>
        <end position="337"/>
    </location>
</feature>
<dbReference type="FunFam" id="3.30.40.10:FF:000239">
    <property type="entry name" value="probable BOI-related E3 ubiquitin-protein ligase 2"/>
    <property type="match status" value="1"/>
</dbReference>
<dbReference type="Proteomes" id="UP001159364">
    <property type="component" value="Linkage Group LG05"/>
</dbReference>
<evidence type="ECO:0000256" key="3">
    <source>
        <dbReference type="ARBA" id="ARBA00022833"/>
    </source>
</evidence>
<evidence type="ECO:0000256" key="2">
    <source>
        <dbReference type="ARBA" id="ARBA00022771"/>
    </source>
</evidence>
<reference evidence="8 9" key="1">
    <citation type="submission" date="2021-09" db="EMBL/GenBank/DDBJ databases">
        <title>Genomic insights and catalytic innovation underlie evolution of tropane alkaloids biosynthesis.</title>
        <authorList>
            <person name="Wang Y.-J."/>
            <person name="Tian T."/>
            <person name="Huang J.-P."/>
            <person name="Huang S.-X."/>
        </authorList>
    </citation>
    <scope>NUCLEOTIDE SEQUENCE [LARGE SCALE GENOMIC DNA]</scope>
    <source>
        <strain evidence="8">KIB-2018</strain>
        <tissue evidence="8">Leaf</tissue>
    </source>
</reference>
<dbReference type="GO" id="GO:0008270">
    <property type="term" value="F:zinc ion binding"/>
    <property type="evidence" value="ECO:0007669"/>
    <property type="project" value="UniProtKB-KW"/>
</dbReference>
<keyword evidence="5" id="KW-0175">Coiled coil</keyword>
<dbReference type="Gene3D" id="3.30.40.10">
    <property type="entry name" value="Zinc/RING finger domain, C3HC4 (zinc finger)"/>
    <property type="match status" value="1"/>
</dbReference>
<feature type="region of interest" description="Disordered" evidence="6">
    <location>
        <begin position="110"/>
        <end position="140"/>
    </location>
</feature>
<proteinExistence type="predicted"/>
<dbReference type="PIRSF" id="PIRSF036836">
    <property type="entry name" value="RNase_bind_SBP1"/>
    <property type="match status" value="1"/>
</dbReference>
<dbReference type="EMBL" id="JAIWQS010000005">
    <property type="protein sequence ID" value="KAJ8763955.1"/>
    <property type="molecule type" value="Genomic_DNA"/>
</dbReference>
<dbReference type="PROSITE" id="PS50089">
    <property type="entry name" value="ZF_RING_2"/>
    <property type="match status" value="1"/>
</dbReference>
<evidence type="ECO:0000256" key="1">
    <source>
        <dbReference type="ARBA" id="ARBA00022723"/>
    </source>
</evidence>
<accession>A0AAV8TCE1</accession>
<keyword evidence="9" id="KW-1185">Reference proteome</keyword>
<comment type="caution">
    <text evidence="8">The sequence shown here is derived from an EMBL/GenBank/DDBJ whole genome shotgun (WGS) entry which is preliminary data.</text>
</comment>
<keyword evidence="1" id="KW-0479">Metal-binding</keyword>
<dbReference type="CDD" id="cd16649">
    <property type="entry name" value="mRING-HC-C3HC5_CGRF1-like"/>
    <property type="match status" value="1"/>
</dbReference>
<dbReference type="PANTHER" id="PTHR42647">
    <property type="entry name" value="SBP (S-RIBONUCLEASE BINDING PROTEIN) FAMILY PROTEIN"/>
    <property type="match status" value="1"/>
</dbReference>
<dbReference type="PANTHER" id="PTHR42647:SF5">
    <property type="entry name" value="SBP (S-RIBONUCLEASE BINDING PROTEIN) FAMILY PROTEIN"/>
    <property type="match status" value="1"/>
</dbReference>
<organism evidence="8 9">
    <name type="scientific">Erythroxylum novogranatense</name>
    <dbReference type="NCBI Taxonomy" id="1862640"/>
    <lineage>
        <taxon>Eukaryota</taxon>
        <taxon>Viridiplantae</taxon>
        <taxon>Streptophyta</taxon>
        <taxon>Embryophyta</taxon>
        <taxon>Tracheophyta</taxon>
        <taxon>Spermatophyta</taxon>
        <taxon>Magnoliopsida</taxon>
        <taxon>eudicotyledons</taxon>
        <taxon>Gunneridae</taxon>
        <taxon>Pentapetalae</taxon>
        <taxon>rosids</taxon>
        <taxon>fabids</taxon>
        <taxon>Malpighiales</taxon>
        <taxon>Erythroxylaceae</taxon>
        <taxon>Erythroxylum</taxon>
    </lineage>
</organism>
<evidence type="ECO:0000256" key="5">
    <source>
        <dbReference type="SAM" id="Coils"/>
    </source>
</evidence>
<dbReference type="AlphaFoldDB" id="A0AAV8TCE1"/>
<feature type="coiled-coil region" evidence="5">
    <location>
        <begin position="199"/>
        <end position="261"/>
    </location>
</feature>
<sequence>MAVQAQYPSNVLLLNRNGQEGCNDYSLQPQPGGFLEQPHMLFHNGGANTNPRKRGREVTAADIGSGSITAQTIHQFSMGTQPPQLIDLSQLHHQTPPNAISTGLRLSFGEQQQQHQLHQQNSHFHHQRHQQQEQQQQSQTNLTCQSSAFLSVLSEDFTTQIKRQRDELDQFLQAQGEHLRRILHEKRQRHYRSLLCAAEETMVRRLREKEAEVEKASRQNAELEAREAQLKGETQVWKAKARAQEATAASLQAQLQRAIMNGGGGGEEGVGGTGEGMEGQAEDAESAYVDPDRVTAVSVGPTCKACRKRVASVVLLSCRHLCVCTECDQVVDACPLCFQVRNSSVEVFLY</sequence>
<name>A0AAV8TCE1_9ROSI</name>
<dbReference type="GO" id="GO:0004842">
    <property type="term" value="F:ubiquitin-protein transferase activity"/>
    <property type="evidence" value="ECO:0007669"/>
    <property type="project" value="TreeGrafter"/>
</dbReference>
<gene>
    <name evidence="8" type="ORF">K2173_003737</name>
</gene>
<protein>
    <recommendedName>
        <fullName evidence="7">RING-type domain-containing protein</fullName>
    </recommendedName>
</protein>
<evidence type="ECO:0000256" key="4">
    <source>
        <dbReference type="PROSITE-ProRule" id="PRU00175"/>
    </source>
</evidence>
<evidence type="ECO:0000256" key="6">
    <source>
        <dbReference type="SAM" id="MobiDB-lite"/>
    </source>
</evidence>
<keyword evidence="3" id="KW-0862">Zinc</keyword>
<keyword evidence="2 4" id="KW-0863">Zinc-finger</keyword>
<evidence type="ECO:0000313" key="9">
    <source>
        <dbReference type="Proteomes" id="UP001159364"/>
    </source>
</evidence>
<dbReference type="Pfam" id="PF13920">
    <property type="entry name" value="zf-C3HC4_3"/>
    <property type="match status" value="1"/>
</dbReference>
<evidence type="ECO:0000313" key="8">
    <source>
        <dbReference type="EMBL" id="KAJ8763955.1"/>
    </source>
</evidence>
<dbReference type="InterPro" id="IPR001841">
    <property type="entry name" value="Znf_RING"/>
</dbReference>
<feature type="compositionally biased region" description="Low complexity" evidence="6">
    <location>
        <begin position="111"/>
        <end position="122"/>
    </location>
</feature>
<evidence type="ECO:0000259" key="7">
    <source>
        <dbReference type="PROSITE" id="PS50089"/>
    </source>
</evidence>